<feature type="compositionally biased region" description="Basic and acidic residues" evidence="1">
    <location>
        <begin position="26"/>
        <end position="51"/>
    </location>
</feature>
<gene>
    <name evidence="2" type="ORF">OCBIM_22010836mg</name>
</gene>
<evidence type="ECO:0000256" key="1">
    <source>
        <dbReference type="SAM" id="MobiDB-lite"/>
    </source>
</evidence>
<feature type="region of interest" description="Disordered" evidence="1">
    <location>
        <begin position="82"/>
        <end position="165"/>
    </location>
</feature>
<feature type="compositionally biased region" description="Acidic residues" evidence="1">
    <location>
        <begin position="1"/>
        <end position="10"/>
    </location>
</feature>
<proteinExistence type="predicted"/>
<name>A0A0L8FQL2_OCTBM</name>
<organism evidence="2">
    <name type="scientific">Octopus bimaculoides</name>
    <name type="common">California two-spotted octopus</name>
    <dbReference type="NCBI Taxonomy" id="37653"/>
    <lineage>
        <taxon>Eukaryota</taxon>
        <taxon>Metazoa</taxon>
        <taxon>Spiralia</taxon>
        <taxon>Lophotrochozoa</taxon>
        <taxon>Mollusca</taxon>
        <taxon>Cephalopoda</taxon>
        <taxon>Coleoidea</taxon>
        <taxon>Octopodiformes</taxon>
        <taxon>Octopoda</taxon>
        <taxon>Incirrata</taxon>
        <taxon>Octopodidae</taxon>
        <taxon>Octopus</taxon>
    </lineage>
</organism>
<sequence>MMITAEEDCFTDPSKNNGVDAGVPSEGDKKEEMARGSDGDTAESQRQREGSCVEENIELAEMAMEMSEMKYCTTEGEDALLSIDNTEGAPGKDHEQQMDEDGNVMEAVEIDDRPSSLTPDAALSPGASAPTPPPSTPTTTAATPAPKPAPVPPATGKAESPSIAEKVDHCIIC</sequence>
<evidence type="ECO:0000313" key="2">
    <source>
        <dbReference type="EMBL" id="KOF66948.1"/>
    </source>
</evidence>
<accession>A0A0L8FQL2</accession>
<dbReference type="EMBL" id="KQ427538">
    <property type="protein sequence ID" value="KOF66948.1"/>
    <property type="molecule type" value="Genomic_DNA"/>
</dbReference>
<dbReference type="AlphaFoldDB" id="A0A0L8FQL2"/>
<reference evidence="2" key="1">
    <citation type="submission" date="2015-07" db="EMBL/GenBank/DDBJ databases">
        <title>MeaNS - Measles Nucleotide Surveillance Program.</title>
        <authorList>
            <person name="Tran T."/>
            <person name="Druce J."/>
        </authorList>
    </citation>
    <scope>NUCLEOTIDE SEQUENCE</scope>
    <source>
        <strain evidence="2">UCB-OBI-ISO-001</strain>
        <tissue evidence="2">Gonad</tissue>
    </source>
</reference>
<protein>
    <submittedName>
        <fullName evidence="2">Uncharacterized protein</fullName>
    </submittedName>
</protein>
<feature type="region of interest" description="Disordered" evidence="1">
    <location>
        <begin position="1"/>
        <end position="53"/>
    </location>
</feature>